<keyword evidence="1" id="KW-0433">Leucine-rich repeat</keyword>
<organism evidence="3 4">
    <name type="scientific">Thermospira aquatica</name>
    <dbReference type="NCBI Taxonomy" id="2828656"/>
    <lineage>
        <taxon>Bacteria</taxon>
        <taxon>Pseudomonadati</taxon>
        <taxon>Spirochaetota</taxon>
        <taxon>Spirochaetia</taxon>
        <taxon>Brevinematales</taxon>
        <taxon>Thermospiraceae</taxon>
        <taxon>Thermospira</taxon>
    </lineage>
</organism>
<dbReference type="PANTHER" id="PTHR46652">
    <property type="entry name" value="LEUCINE-RICH REPEAT AND IQ DOMAIN-CONTAINING PROTEIN 1-RELATED"/>
    <property type="match status" value="1"/>
</dbReference>
<dbReference type="KEGG" id="taqu:KDW03_06040"/>
<dbReference type="InterPro" id="IPR025875">
    <property type="entry name" value="Leu-rich_rpt_4"/>
</dbReference>
<dbReference type="InterPro" id="IPR032675">
    <property type="entry name" value="LRR_dom_sf"/>
</dbReference>
<reference evidence="3" key="2">
    <citation type="submission" date="2022-06" db="EMBL/GenBank/DDBJ databases">
        <title>Thermospira aquatica gen. nov., sp. nov.</title>
        <authorList>
            <person name="Ben Ali Gam Z."/>
            <person name="Labat M."/>
        </authorList>
    </citation>
    <scope>NUCLEOTIDE SEQUENCE</scope>
    <source>
        <strain evidence="3">F1F22</strain>
    </source>
</reference>
<dbReference type="PROSITE" id="PS51450">
    <property type="entry name" value="LRR"/>
    <property type="match status" value="2"/>
</dbReference>
<dbReference type="AlphaFoldDB" id="A0AAX3B9Y3"/>
<keyword evidence="2" id="KW-0677">Repeat</keyword>
<evidence type="ECO:0000313" key="4">
    <source>
        <dbReference type="Proteomes" id="UP001056539"/>
    </source>
</evidence>
<sequence>MKYWLMGLFFLPLMMVGQSIPWDNIKDSGVRLALRTYSESFVFSSTNLRFEGYAIVDLRFFTNFTHVRRLSLYNNAIEDVSPLAVLTNLVFLNLGKNRIKDVSSLSNLTSLEVLILHDNVGITNLRGIHKIVTLREIDLRNTHVYHENLKTWAFTNTLGIYDLEGNYHEIPPGEKEKWGIFNSRVVKAWY</sequence>
<dbReference type="EMBL" id="CP073355">
    <property type="protein sequence ID" value="URA09066.1"/>
    <property type="molecule type" value="Genomic_DNA"/>
</dbReference>
<dbReference type="Proteomes" id="UP001056539">
    <property type="component" value="Chromosome"/>
</dbReference>
<gene>
    <name evidence="3" type="ORF">KDW03_06040</name>
</gene>
<name>A0AAX3B9Y3_9SPIR</name>
<evidence type="ECO:0000256" key="1">
    <source>
        <dbReference type="ARBA" id="ARBA00022614"/>
    </source>
</evidence>
<evidence type="ECO:0000256" key="2">
    <source>
        <dbReference type="ARBA" id="ARBA00022737"/>
    </source>
</evidence>
<reference evidence="3" key="1">
    <citation type="submission" date="2021-04" db="EMBL/GenBank/DDBJ databases">
        <authorList>
            <person name="Postec A."/>
        </authorList>
    </citation>
    <scope>NUCLEOTIDE SEQUENCE</scope>
    <source>
        <strain evidence="3">F1F22</strain>
    </source>
</reference>
<protein>
    <submittedName>
        <fullName evidence="3">Leucine-rich repeat domain-containing protein</fullName>
    </submittedName>
</protein>
<dbReference type="PANTHER" id="PTHR46652:SF3">
    <property type="entry name" value="LEUCINE-RICH REPEAT-CONTAINING PROTEIN 9"/>
    <property type="match status" value="1"/>
</dbReference>
<evidence type="ECO:0000313" key="3">
    <source>
        <dbReference type="EMBL" id="URA09066.1"/>
    </source>
</evidence>
<dbReference type="SMART" id="SM00365">
    <property type="entry name" value="LRR_SD22"/>
    <property type="match status" value="3"/>
</dbReference>
<dbReference type="Gene3D" id="3.80.10.10">
    <property type="entry name" value="Ribonuclease Inhibitor"/>
    <property type="match status" value="1"/>
</dbReference>
<dbReference type="SUPFAM" id="SSF52058">
    <property type="entry name" value="L domain-like"/>
    <property type="match status" value="1"/>
</dbReference>
<keyword evidence="4" id="KW-1185">Reference proteome</keyword>
<dbReference type="InterPro" id="IPR001611">
    <property type="entry name" value="Leu-rich_rpt"/>
</dbReference>
<dbReference type="Pfam" id="PF12799">
    <property type="entry name" value="LRR_4"/>
    <property type="match status" value="1"/>
</dbReference>
<dbReference type="InterPro" id="IPR050836">
    <property type="entry name" value="SDS22/Internalin_LRR"/>
</dbReference>
<dbReference type="RefSeq" id="WP_271434192.1">
    <property type="nucleotide sequence ID" value="NZ_CP073355.1"/>
</dbReference>
<accession>A0AAX3B9Y3</accession>
<proteinExistence type="predicted"/>